<proteinExistence type="predicted"/>
<name>A0A0K2UIM9_LEPSM</name>
<reference evidence="2" key="1">
    <citation type="submission" date="2014-05" db="EMBL/GenBank/DDBJ databases">
        <authorList>
            <person name="Chronopoulou M."/>
        </authorList>
    </citation>
    <scope>NUCLEOTIDE SEQUENCE</scope>
    <source>
        <tissue evidence="2">Whole organism</tissue>
    </source>
</reference>
<keyword evidence="1" id="KW-0472">Membrane</keyword>
<keyword evidence="1" id="KW-1133">Transmembrane helix</keyword>
<keyword evidence="1" id="KW-0812">Transmembrane</keyword>
<sequence length="86" mass="10219">YYVFSICKTMEENLISNGEFLPLKKKRTPNWMQVALIIYFAAMLTITLYLSFTFISNIQASFSFEERINVPFPTIERRRKVLKDEL</sequence>
<evidence type="ECO:0000313" key="2">
    <source>
        <dbReference type="EMBL" id="CDW38159.1"/>
    </source>
</evidence>
<protein>
    <submittedName>
        <fullName evidence="2">Uncharacterized protein</fullName>
    </submittedName>
</protein>
<organism evidence="2">
    <name type="scientific">Lepeophtheirus salmonis</name>
    <name type="common">Salmon louse</name>
    <name type="synonym">Caligus salmonis</name>
    <dbReference type="NCBI Taxonomy" id="72036"/>
    <lineage>
        <taxon>Eukaryota</taxon>
        <taxon>Metazoa</taxon>
        <taxon>Ecdysozoa</taxon>
        <taxon>Arthropoda</taxon>
        <taxon>Crustacea</taxon>
        <taxon>Multicrustacea</taxon>
        <taxon>Hexanauplia</taxon>
        <taxon>Copepoda</taxon>
        <taxon>Siphonostomatoida</taxon>
        <taxon>Caligidae</taxon>
        <taxon>Lepeophtheirus</taxon>
    </lineage>
</organism>
<dbReference type="AlphaFoldDB" id="A0A0K2UIM9"/>
<dbReference type="EMBL" id="HACA01020798">
    <property type="protein sequence ID" value="CDW38159.1"/>
    <property type="molecule type" value="Transcribed_RNA"/>
</dbReference>
<feature type="transmembrane region" description="Helical" evidence="1">
    <location>
        <begin position="34"/>
        <end position="55"/>
    </location>
</feature>
<feature type="non-terminal residue" evidence="2">
    <location>
        <position position="1"/>
    </location>
</feature>
<accession>A0A0K2UIM9</accession>
<evidence type="ECO:0000256" key="1">
    <source>
        <dbReference type="SAM" id="Phobius"/>
    </source>
</evidence>